<proteinExistence type="predicted"/>
<keyword evidence="1" id="KW-0472">Membrane</keyword>
<keyword evidence="3" id="KW-1185">Reference proteome</keyword>
<evidence type="ECO:0000313" key="2">
    <source>
        <dbReference type="EMBL" id="KAK2176077.1"/>
    </source>
</evidence>
<dbReference type="EMBL" id="JAODUO010000686">
    <property type="protein sequence ID" value="KAK2176077.1"/>
    <property type="molecule type" value="Genomic_DNA"/>
</dbReference>
<gene>
    <name evidence="2" type="ORF">NP493_688g01026</name>
</gene>
<feature type="transmembrane region" description="Helical" evidence="1">
    <location>
        <begin position="20"/>
        <end position="39"/>
    </location>
</feature>
<reference evidence="2" key="1">
    <citation type="journal article" date="2023" name="Mol. Biol. Evol.">
        <title>Third-Generation Sequencing Reveals the Adaptive Role of the Epigenome in Three Deep-Sea Polychaetes.</title>
        <authorList>
            <person name="Perez M."/>
            <person name="Aroh O."/>
            <person name="Sun Y."/>
            <person name="Lan Y."/>
            <person name="Juniper S.K."/>
            <person name="Young C.R."/>
            <person name="Angers B."/>
            <person name="Qian P.Y."/>
        </authorList>
    </citation>
    <scope>NUCLEOTIDE SEQUENCE</scope>
    <source>
        <strain evidence="2">R07B-5</strain>
    </source>
</reference>
<protein>
    <recommendedName>
        <fullName evidence="4">Nose resistant to fluoxetine protein 6</fullName>
    </recommendedName>
</protein>
<evidence type="ECO:0000313" key="3">
    <source>
        <dbReference type="Proteomes" id="UP001209878"/>
    </source>
</evidence>
<dbReference type="PANTHER" id="PTHR11161">
    <property type="entry name" value="O-ACYLTRANSFERASE"/>
    <property type="match status" value="1"/>
</dbReference>
<comment type="caution">
    <text evidence="2">The sequence shown here is derived from an EMBL/GenBank/DDBJ whole genome shotgun (WGS) entry which is preliminary data.</text>
</comment>
<keyword evidence="1" id="KW-0812">Transmembrane</keyword>
<name>A0AAD9NMS9_RIDPI</name>
<dbReference type="PANTHER" id="PTHR11161:SF0">
    <property type="entry name" value="O-ACYLTRANSFERASE LIKE PROTEIN"/>
    <property type="match status" value="1"/>
</dbReference>
<dbReference type="Proteomes" id="UP001209878">
    <property type="component" value="Unassembled WGS sequence"/>
</dbReference>
<accession>A0AAD9NMS9</accession>
<evidence type="ECO:0000256" key="1">
    <source>
        <dbReference type="SAM" id="Phobius"/>
    </source>
</evidence>
<dbReference type="AlphaFoldDB" id="A0AAD9NMS9"/>
<keyword evidence="1" id="KW-1133">Transmembrane helix</keyword>
<dbReference type="InterPro" id="IPR052728">
    <property type="entry name" value="O2_lipid_transport_reg"/>
</dbReference>
<evidence type="ECO:0008006" key="4">
    <source>
        <dbReference type="Google" id="ProtNLM"/>
    </source>
</evidence>
<feature type="transmembrane region" description="Helical" evidence="1">
    <location>
        <begin position="51"/>
        <end position="73"/>
    </location>
</feature>
<sequence length="90" mass="10647">MSSGFVNRFLSWNFFIPLSRLTYTLYLIHPLIIYAYTYGRMKLIYVQYSTVVILFCAYWVLGNMAAFVMSLAFELPFSDLEKIIFSCQKR</sequence>
<organism evidence="2 3">
    <name type="scientific">Ridgeia piscesae</name>
    <name type="common">Tubeworm</name>
    <dbReference type="NCBI Taxonomy" id="27915"/>
    <lineage>
        <taxon>Eukaryota</taxon>
        <taxon>Metazoa</taxon>
        <taxon>Spiralia</taxon>
        <taxon>Lophotrochozoa</taxon>
        <taxon>Annelida</taxon>
        <taxon>Polychaeta</taxon>
        <taxon>Sedentaria</taxon>
        <taxon>Canalipalpata</taxon>
        <taxon>Sabellida</taxon>
        <taxon>Siboglinidae</taxon>
        <taxon>Ridgeia</taxon>
    </lineage>
</organism>